<feature type="transmembrane region" description="Helical" evidence="8">
    <location>
        <begin position="693"/>
        <end position="711"/>
    </location>
</feature>
<keyword evidence="5" id="KW-0325">Glycoprotein</keyword>
<feature type="transmembrane region" description="Helical" evidence="8">
    <location>
        <begin position="396"/>
        <end position="412"/>
    </location>
</feature>
<dbReference type="GO" id="GO:0016020">
    <property type="term" value="C:membrane"/>
    <property type="evidence" value="ECO:0007669"/>
    <property type="project" value="UniProtKB-SubCell"/>
</dbReference>
<feature type="transmembrane region" description="Helical" evidence="8">
    <location>
        <begin position="424"/>
        <end position="444"/>
    </location>
</feature>
<dbReference type="PROSITE" id="PS50156">
    <property type="entry name" value="SSD"/>
    <property type="match status" value="2"/>
</dbReference>
<feature type="domain" description="SSD" evidence="9">
    <location>
        <begin position="991"/>
        <end position="1123"/>
    </location>
</feature>
<evidence type="ECO:0000313" key="10">
    <source>
        <dbReference type="EMBL" id="CAD8559372.1"/>
    </source>
</evidence>
<keyword evidence="2 8" id="KW-0812">Transmembrane</keyword>
<keyword evidence="3 8" id="KW-1133">Transmembrane helix</keyword>
<organism evidence="10">
    <name type="scientific">Cafeteria roenbergensis</name>
    <name type="common">Marine flagellate</name>
    <dbReference type="NCBI Taxonomy" id="33653"/>
    <lineage>
        <taxon>Eukaryota</taxon>
        <taxon>Sar</taxon>
        <taxon>Stramenopiles</taxon>
        <taxon>Bigyra</taxon>
        <taxon>Opalozoa</taxon>
        <taxon>Bicosoecida</taxon>
        <taxon>Cafeteriaceae</taxon>
        <taxon>Cafeteria</taxon>
    </lineage>
</organism>
<feature type="domain" description="SSD" evidence="9">
    <location>
        <begin position="442"/>
        <end position="553"/>
    </location>
</feature>
<feature type="transmembrane region" description="Helical" evidence="8">
    <location>
        <begin position="991"/>
        <end position="1015"/>
    </location>
</feature>
<evidence type="ECO:0000256" key="1">
    <source>
        <dbReference type="ARBA" id="ARBA00004141"/>
    </source>
</evidence>
<dbReference type="EMBL" id="HBET01005652">
    <property type="protein sequence ID" value="CAD8559372.1"/>
    <property type="molecule type" value="Transcribed_RNA"/>
</dbReference>
<comment type="similarity">
    <text evidence="6">Belongs to the dispatched family.</text>
</comment>
<dbReference type="Pfam" id="PF02460">
    <property type="entry name" value="Patched"/>
    <property type="match status" value="1"/>
</dbReference>
<feature type="region of interest" description="Disordered" evidence="7">
    <location>
        <begin position="576"/>
        <end position="645"/>
    </location>
</feature>
<feature type="transmembrane region" description="Helical" evidence="8">
    <location>
        <begin position="1099"/>
        <end position="1124"/>
    </location>
</feature>
<dbReference type="GO" id="GO:0022857">
    <property type="term" value="F:transmembrane transporter activity"/>
    <property type="evidence" value="ECO:0007669"/>
    <property type="project" value="TreeGrafter"/>
</dbReference>
<dbReference type="PANTHER" id="PTHR45951">
    <property type="entry name" value="PROTEIN DISPATCHED-RELATED"/>
    <property type="match status" value="1"/>
</dbReference>
<evidence type="ECO:0000256" key="8">
    <source>
        <dbReference type="SAM" id="Phobius"/>
    </source>
</evidence>
<dbReference type="PANTHER" id="PTHR45951:SF7">
    <property type="entry name" value="SSD DOMAIN-CONTAINING PROTEIN"/>
    <property type="match status" value="1"/>
</dbReference>
<feature type="transmembrane region" description="Helical" evidence="8">
    <location>
        <begin position="71"/>
        <end position="94"/>
    </location>
</feature>
<feature type="transmembrane region" description="Helical" evidence="8">
    <location>
        <begin position="967"/>
        <end position="984"/>
    </location>
</feature>
<dbReference type="InterPro" id="IPR052081">
    <property type="entry name" value="Dispatched_Hh_regulator"/>
</dbReference>
<comment type="subcellular location">
    <subcellularLocation>
        <location evidence="1">Membrane</location>
        <topology evidence="1">Multi-pass membrane protein</topology>
    </subcellularLocation>
</comment>
<dbReference type="Gene3D" id="1.20.1640.10">
    <property type="entry name" value="Multidrug efflux transporter AcrB transmembrane domain"/>
    <property type="match status" value="2"/>
</dbReference>
<evidence type="ECO:0000256" key="7">
    <source>
        <dbReference type="SAM" id="MobiDB-lite"/>
    </source>
</evidence>
<dbReference type="SUPFAM" id="SSF82866">
    <property type="entry name" value="Multidrug efflux transporter AcrB transmembrane domain"/>
    <property type="match status" value="2"/>
</dbReference>
<dbReference type="InterPro" id="IPR000731">
    <property type="entry name" value="SSD"/>
</dbReference>
<dbReference type="InterPro" id="IPR003392">
    <property type="entry name" value="PTHD_SSD"/>
</dbReference>
<proteinExistence type="inferred from homology"/>
<feature type="transmembrane region" description="Helical" evidence="8">
    <location>
        <begin position="502"/>
        <end position="522"/>
    </location>
</feature>
<feature type="transmembrane region" description="Helical" evidence="8">
    <location>
        <begin position="450"/>
        <end position="473"/>
    </location>
</feature>
<evidence type="ECO:0000259" key="9">
    <source>
        <dbReference type="PROSITE" id="PS50156"/>
    </source>
</evidence>
<evidence type="ECO:0000256" key="2">
    <source>
        <dbReference type="ARBA" id="ARBA00022692"/>
    </source>
</evidence>
<dbReference type="AlphaFoldDB" id="A0A7S0JR87"/>
<sequence>MPATREWLCNSARWPSSRRHRFEPQYPAHRGATRLEHPTAMSDGAPAARPKLCDSCCDGVARLFVKHTAKVLLAVVVLMAAASGVILGLDLFAFTEQGNDDFMIKDQPEVKSRDAVRLGEAALSSGGSTSDEAVRALSERSEDFDMFLIVEDRNGDDIAASDSLLRDFQATVRFIIDEPSYSSVCHKPGTDGLCAAPVCPVDMGELPASTLTRFAVNSSATLQPYRTLRLGMTSEERTALFEYYLNPEPEIRNQTETAVRAGVEAQVPPSTPNRQATVDAAVEAQMEAQADTIAEAVAAVKGLRSLFFDSDLSASNKRSKYMRCMFGMGAPLPGFRNAKDREADQDLKFDDAVSHIRETVNKKWFTQSAEERPLRPLVFGSRILQQQFAEVSVTDMVWAAGSVVFVYAYLFFHTGSIFVASLELLQILCSMPLAILVYKLVYGIDFFQTLHSLSVFIILGIGCDAVFIFVDAWNQAPVNVFRTDDETLIKRMRFTYERASKALFVTSFTTFAAFLATGSSQIMPIATFGFFSATLVMMNLLLDLVFLPAVIVLWERSVRPRERACGEACCSAPAVPAAGDDGEEPAEEGGTAKGAAVAPRAARDSQGAPSAEFSGTNPMREEEAGAKPGASGGKPASGSADEAAGKVSAAVSMGAVRAGQSLPDRVATNEDAQATRAIEVCFRDRWTPLVHRLRYVILVLGVALLALTAWASSTLAPLSKQEEWFPTWHFVGRAMELAQDTFGATENDRKVDVTITWGVEGVDREGTYAFDPNDIGTPIWYAEFDPAHLQSQALMHRVCRDIDSGLVPGGKVESLKECWVDSFGSWLTKNGASFPVDISNTTVTGANATASAQLKNACGVETTQSGLFHCLVSEFTTASGSPGVSLRNRAVLGLDSSNKLKLASVVARTSLAFGEPYATNKPVLDAWNAYTASIDETGKSHGMGKSLQNAGMSWAWMQTERALVTNALQGIAIAVSVALVVLVVSTDSIPVGVFATVTIAGIVLSVLATMVALGWELGTTESVSSVILIGYSVDYAVHLANAYQEAGDFHHDGTRKTRLDRTRSALTEYGVSIIAGAVTTFGAGVFLRGGTIMFFQKFSVLIMASIAYSLVWALTFLPAVLMVLAPEDSLCALSAMARCRLRPKLPASAQTPAPGQVAAADGAAASPAQAAASGAAAETAETRGNGSPTAPDAARGEGAGEAAPPKPAVTPGEVTPVQRLDV</sequence>
<keyword evidence="4 8" id="KW-0472">Membrane</keyword>
<evidence type="ECO:0000256" key="4">
    <source>
        <dbReference type="ARBA" id="ARBA00023136"/>
    </source>
</evidence>
<feature type="transmembrane region" description="Helical" evidence="8">
    <location>
        <begin position="528"/>
        <end position="554"/>
    </location>
</feature>
<feature type="region of interest" description="Disordered" evidence="7">
    <location>
        <begin position="1169"/>
        <end position="1222"/>
    </location>
</feature>
<evidence type="ECO:0000256" key="5">
    <source>
        <dbReference type="ARBA" id="ARBA00023180"/>
    </source>
</evidence>
<evidence type="ECO:0000256" key="6">
    <source>
        <dbReference type="ARBA" id="ARBA00038046"/>
    </source>
</evidence>
<protein>
    <recommendedName>
        <fullName evidence="9">SSD domain-containing protein</fullName>
    </recommendedName>
</protein>
<gene>
    <name evidence="10" type="ORF">CROE0942_LOCUS3708</name>
</gene>
<feature type="transmembrane region" description="Helical" evidence="8">
    <location>
        <begin position="1069"/>
        <end position="1087"/>
    </location>
</feature>
<reference evidence="10" key="1">
    <citation type="submission" date="2021-01" db="EMBL/GenBank/DDBJ databases">
        <authorList>
            <person name="Corre E."/>
            <person name="Pelletier E."/>
            <person name="Niang G."/>
            <person name="Scheremetjew M."/>
            <person name="Finn R."/>
            <person name="Kale V."/>
            <person name="Holt S."/>
            <person name="Cochrane G."/>
            <person name="Meng A."/>
            <person name="Brown T."/>
            <person name="Cohen L."/>
        </authorList>
    </citation>
    <scope>NUCLEOTIDE SEQUENCE</scope>
    <source>
        <strain evidence="10">E4-10</strain>
    </source>
</reference>
<evidence type="ECO:0000256" key="3">
    <source>
        <dbReference type="ARBA" id="ARBA00022989"/>
    </source>
</evidence>
<accession>A0A7S0JR87</accession>
<name>A0A7S0JR87_CAFRO</name>
<feature type="compositionally biased region" description="Low complexity" evidence="7">
    <location>
        <begin position="626"/>
        <end position="640"/>
    </location>
</feature>